<reference evidence="1 2" key="1">
    <citation type="submission" date="2018-12" db="EMBL/GenBank/DDBJ databases">
        <title>Hymenobacter gummosus sp. nov., isolated from a spring.</title>
        <authorList>
            <person name="Nie L."/>
        </authorList>
    </citation>
    <scope>NUCLEOTIDE SEQUENCE [LARGE SCALE GENOMIC DNA]</scope>
    <source>
        <strain evidence="1 2">KCTC 52166</strain>
    </source>
</reference>
<evidence type="ECO:0000313" key="1">
    <source>
        <dbReference type="EMBL" id="RTQ49536.1"/>
    </source>
</evidence>
<comment type="caution">
    <text evidence="1">The sequence shown here is derived from an EMBL/GenBank/DDBJ whole genome shotgun (WGS) entry which is preliminary data.</text>
</comment>
<proteinExistence type="predicted"/>
<keyword evidence="2" id="KW-1185">Reference proteome</keyword>
<sequence length="222" mass="24687">METTPAPKSRKTPLLPANDQQLAALAVFAAQRWQAESWLTLRHSTAAQFLQQAQAYETAVSSRQQLGAARPIDADELLNLDAQIDETLYRVKNRLVDKYGKKSAVAHYPTVGITKYNGAYVLDRDRIRRAAALQTLVKGLSTEKITDGDYGLSFWQPIAERYQQLVGQLTDTSGAVSKAVSHKDTMRDTVETVLSSLAKVLDGNYPGKQDYKAQLRAWGFQK</sequence>
<organism evidence="1 2">
    <name type="scientific">Hymenobacter gummosus</name>
    <dbReference type="NCBI Taxonomy" id="1776032"/>
    <lineage>
        <taxon>Bacteria</taxon>
        <taxon>Pseudomonadati</taxon>
        <taxon>Bacteroidota</taxon>
        <taxon>Cytophagia</taxon>
        <taxon>Cytophagales</taxon>
        <taxon>Hymenobacteraceae</taxon>
        <taxon>Hymenobacter</taxon>
    </lineage>
</organism>
<name>A0A3S0JDW2_9BACT</name>
<dbReference type="RefSeq" id="WP_126693395.1">
    <property type="nucleotide sequence ID" value="NZ_RXOF01000006.1"/>
</dbReference>
<protein>
    <submittedName>
        <fullName evidence="1">Uncharacterized protein</fullName>
    </submittedName>
</protein>
<accession>A0A3S0JDW2</accession>
<gene>
    <name evidence="1" type="ORF">EJV47_11965</name>
</gene>
<dbReference type="Proteomes" id="UP000282184">
    <property type="component" value="Unassembled WGS sequence"/>
</dbReference>
<evidence type="ECO:0000313" key="2">
    <source>
        <dbReference type="Proteomes" id="UP000282184"/>
    </source>
</evidence>
<dbReference type="EMBL" id="RXOF01000006">
    <property type="protein sequence ID" value="RTQ49536.1"/>
    <property type="molecule type" value="Genomic_DNA"/>
</dbReference>
<dbReference type="OrthoDB" id="880376at2"/>
<dbReference type="AlphaFoldDB" id="A0A3S0JDW2"/>